<accession>A0ABY3XS15</accession>
<reference evidence="2 3" key="1">
    <citation type="journal article" date="2023" name="Microbiol. Spectr.">
        <title>Synergy between Genome Mining, Metabolomics, and Bioinformatics Uncovers Antibacterial Chlorinated Carbazole Alkaloids and Their Biosynthetic Gene Cluster from Streptomyces tubbatahanensis sp. nov., a Novel Actinomycete Isolated from Sulu Sea, Philippines.</title>
        <authorList>
            <person name="Tenebro C.P."/>
            <person name="Trono D.J.V.L."/>
            <person name="Balida L.A.P."/>
            <person name="Bayog L.K.A."/>
            <person name="Bruna J.R."/>
            <person name="Sabido E.M."/>
            <person name="Caspe D.P.C."/>
            <person name="de Los Santos E.L.C."/>
            <person name="Saludes J.P."/>
            <person name="Dalisay D.S."/>
        </authorList>
    </citation>
    <scope>NUCLEOTIDE SEQUENCE [LARGE SCALE GENOMIC DNA]</scope>
    <source>
        <strain evidence="2 3">DSD3025</strain>
    </source>
</reference>
<dbReference type="RefSeq" id="WP_242751422.1">
    <property type="nucleotide sequence ID" value="NZ_CP093846.1"/>
</dbReference>
<sequence length="65" mass="7336">MIDLTSAAWRKSSYSGNDNDDCVEVADNLDGTVPVRDSKRPEGPVLTFRPAAWSPFIRQAKRDRR</sequence>
<gene>
    <name evidence="2" type="ORF">MMF93_12720</name>
</gene>
<name>A0ABY3XS15_9ACTN</name>
<evidence type="ECO:0000259" key="1">
    <source>
        <dbReference type="Pfam" id="PF04149"/>
    </source>
</evidence>
<feature type="domain" description="DUF397" evidence="1">
    <location>
        <begin position="7"/>
        <end position="61"/>
    </location>
</feature>
<dbReference type="Pfam" id="PF04149">
    <property type="entry name" value="DUF397"/>
    <property type="match status" value="1"/>
</dbReference>
<dbReference type="InterPro" id="IPR007278">
    <property type="entry name" value="DUF397"/>
</dbReference>
<keyword evidence="3" id="KW-1185">Reference proteome</keyword>
<dbReference type="EMBL" id="CP093846">
    <property type="protein sequence ID" value="UNS97271.1"/>
    <property type="molecule type" value="Genomic_DNA"/>
</dbReference>
<evidence type="ECO:0000313" key="2">
    <source>
        <dbReference type="EMBL" id="UNS97271.1"/>
    </source>
</evidence>
<evidence type="ECO:0000313" key="3">
    <source>
        <dbReference type="Proteomes" id="UP001202244"/>
    </source>
</evidence>
<dbReference type="Proteomes" id="UP001202244">
    <property type="component" value="Chromosome"/>
</dbReference>
<organism evidence="2 3">
    <name type="scientific">Streptomyces tubbatahanensis</name>
    <dbReference type="NCBI Taxonomy" id="2923272"/>
    <lineage>
        <taxon>Bacteria</taxon>
        <taxon>Bacillati</taxon>
        <taxon>Actinomycetota</taxon>
        <taxon>Actinomycetes</taxon>
        <taxon>Kitasatosporales</taxon>
        <taxon>Streptomycetaceae</taxon>
        <taxon>Streptomyces</taxon>
    </lineage>
</organism>
<protein>
    <submittedName>
        <fullName evidence="2">DUF397 domain-containing protein</fullName>
    </submittedName>
</protein>
<proteinExistence type="predicted"/>